<dbReference type="SUPFAM" id="SSF50729">
    <property type="entry name" value="PH domain-like"/>
    <property type="match status" value="1"/>
</dbReference>
<dbReference type="Proteomes" id="UP000053447">
    <property type="component" value="Unassembled WGS sequence"/>
</dbReference>
<dbReference type="RefSeq" id="XP_018229323.1">
    <property type="nucleotide sequence ID" value="XM_018374371.1"/>
</dbReference>
<keyword evidence="3" id="KW-0445">Lipid transport</keyword>
<dbReference type="eggNOG" id="KOG1737">
    <property type="taxonomic scope" value="Eukaryota"/>
</dbReference>
<dbReference type="GO" id="GO:0061709">
    <property type="term" value="P:reticulophagy"/>
    <property type="evidence" value="ECO:0007669"/>
    <property type="project" value="EnsemblFungi"/>
</dbReference>
<dbReference type="InterPro" id="IPR037239">
    <property type="entry name" value="OSBP_sf"/>
</dbReference>
<dbReference type="GO" id="GO:0006897">
    <property type="term" value="P:endocytosis"/>
    <property type="evidence" value="ECO:0007669"/>
    <property type="project" value="EnsemblFungi"/>
</dbReference>
<reference evidence="7" key="1">
    <citation type="journal article" date="2016" name="Nat. Commun.">
        <title>Genome analysis of three Pneumocystis species reveals adaptation mechanisms to life exclusively in mammalian hosts.</title>
        <authorList>
            <person name="Ma L."/>
            <person name="Chen Z."/>
            <person name="Huang D.W."/>
            <person name="Kutty G."/>
            <person name="Ishihara M."/>
            <person name="Wang H."/>
            <person name="Abouelleil A."/>
            <person name="Bishop L."/>
            <person name="Davey E."/>
            <person name="Deng R."/>
            <person name="Deng X."/>
            <person name="Fan L."/>
            <person name="Fantoni G."/>
            <person name="Fitzgerald M."/>
            <person name="Gogineni E."/>
            <person name="Goldberg J.M."/>
            <person name="Handley G."/>
            <person name="Hu X."/>
            <person name="Huber C."/>
            <person name="Jiao X."/>
            <person name="Jones K."/>
            <person name="Levin J.Z."/>
            <person name="Liu Y."/>
            <person name="Macdonald P."/>
            <person name="Melnikov A."/>
            <person name="Raley C."/>
            <person name="Sassi M."/>
            <person name="Sherman B.T."/>
            <person name="Song X."/>
            <person name="Sykes S."/>
            <person name="Tran B."/>
            <person name="Walsh L."/>
            <person name="Xia Y."/>
            <person name="Yang J."/>
            <person name="Young S."/>
            <person name="Zeng Q."/>
            <person name="Zheng X."/>
            <person name="Stephens R."/>
            <person name="Nusbaum C."/>
            <person name="Birren B.W."/>
            <person name="Azadi P."/>
            <person name="Lempicki R.A."/>
            <person name="Cuomo C.A."/>
            <person name="Kovacs J.A."/>
        </authorList>
    </citation>
    <scope>NUCLEOTIDE SEQUENCE [LARGE SCALE GENOMIC DNA]</scope>
    <source>
        <strain evidence="7">RU7</strain>
    </source>
</reference>
<dbReference type="OrthoDB" id="1854502at2759"/>
<dbReference type="Gene3D" id="2.40.160.120">
    <property type="match status" value="1"/>
</dbReference>
<dbReference type="EMBL" id="LFWA01000009">
    <property type="protein sequence ID" value="KTW29492.1"/>
    <property type="molecule type" value="Genomic_DNA"/>
</dbReference>
<dbReference type="GO" id="GO:0005829">
    <property type="term" value="C:cytosol"/>
    <property type="evidence" value="ECO:0007669"/>
    <property type="project" value="TreeGrafter"/>
</dbReference>
<evidence type="ECO:0000256" key="4">
    <source>
        <dbReference type="ARBA" id="ARBA00023121"/>
    </source>
</evidence>
<dbReference type="PANTHER" id="PTHR10972:SF203">
    <property type="entry name" value="OXYSTEROL-BINDING PROTEIN HOMOLOG 3"/>
    <property type="match status" value="1"/>
</dbReference>
<sequence length="905" mass="103545">MSELETVEVQARDVLLRWIYIGDNETLTWQLKPHKKSIRCGIWRLQSVIKVPIQDKGERQLLAVSPKATHRRMLSKQRGNTRDGVLKERLKRARLTEVVPLMRCEANLVEKGSYHVGPNLLIWYFEDNTFSKQTSKIVTYVLTAYSAFPLQILSSQNTSMHMIFDTDSSSVYSGILLKKRRRKLQGWARRYFTLNISTAVLAYTGSTRSILRGVIPLSIAAISVNPKLKNINIDTGTEVWNLRVLSDKDWVGWCRAIEKAMKNCHIKRMEQQSILDTDAVLPKTQYENLNRQLWLKVENLAEKIGLIKLEISKMIQECSGNDMRNCSNNENCREILGSRNNEQNINTLVSLRHKNNYSSSTLGKFATKIVVFFLTLKDDSTLGLKLSTLQIELISSELEDISTQFKSILSEHRVLDQHTLCISALKTPDISISSVNSRASIDTTLTREAWFDAQEIPESATPYILISNAVEDGVVEESTSDDENRVPKCLRPHVIKKLSRDKNVAWNKNKRSLYPLPYPNRVQRRNNIPPITVPPPSLLSFLRKNVGKDLSSITMPVLANEPLNLLQRAAEDLEYCELINQAVTRPKKDGERILFIAAFAISSFSSMRCKERLVRKPFSPLLGETFELVREDKGYRFLAEKVSHRPVIIACHAESSSWSYSHSPKPKQHFWGKSVELATDGCVLLRLITGDVYSYRKPTTFLRNVAFGEKYTEPVGHMTIVNVCSGEKAVVSFKQGGIFSGRSEELSVQAFSETGALQPLTLSGRWTSSLILQRTDAKYKEEVIWTVGELVDEPGSHCGFTKFAATLNEITCIEKGFLPRTDTRLREDQRSRENGNIDDAEKIKIFLEEEQRQRRKKMEAEGKEWEPRWFTYDKNKDPSWLIKNGEDSYWIQRKKQNWTGIPELW</sequence>
<evidence type="ECO:0000256" key="2">
    <source>
        <dbReference type="ARBA" id="ARBA00022448"/>
    </source>
</evidence>
<dbReference type="AlphaFoldDB" id="A0A0W4ZMA0"/>
<dbReference type="SMART" id="SM00233">
    <property type="entry name" value="PH"/>
    <property type="match status" value="1"/>
</dbReference>
<keyword evidence="2" id="KW-0813">Transport</keyword>
<dbReference type="GO" id="GO:0032541">
    <property type="term" value="C:cortical endoplasmic reticulum"/>
    <property type="evidence" value="ECO:0007669"/>
    <property type="project" value="EnsemblFungi"/>
</dbReference>
<accession>A0A0W4ZMA0</accession>
<dbReference type="GO" id="GO:0120015">
    <property type="term" value="F:sterol transfer activity"/>
    <property type="evidence" value="ECO:0007669"/>
    <property type="project" value="EnsemblFungi"/>
</dbReference>
<dbReference type="SUPFAM" id="SSF101576">
    <property type="entry name" value="Supernatant protein factor (SPF), C-terminal domain"/>
    <property type="match status" value="1"/>
</dbReference>
<dbReference type="GO" id="GO:0007124">
    <property type="term" value="P:pseudohyphal growth"/>
    <property type="evidence" value="ECO:0007669"/>
    <property type="project" value="EnsemblFungi"/>
</dbReference>
<comment type="caution">
    <text evidence="6">The sequence shown here is derived from an EMBL/GenBank/DDBJ whole genome shotgun (WGS) entry which is preliminary data.</text>
</comment>
<keyword evidence="4" id="KW-0446">Lipid-binding</keyword>
<dbReference type="Gene3D" id="2.30.29.30">
    <property type="entry name" value="Pleckstrin-homology domain (PH domain)/Phosphotyrosine-binding domain (PTB)"/>
    <property type="match status" value="1"/>
</dbReference>
<dbReference type="GO" id="GO:0034727">
    <property type="term" value="P:piecemeal microautophagy of the nucleus"/>
    <property type="evidence" value="ECO:0007669"/>
    <property type="project" value="EnsemblFungi"/>
</dbReference>
<gene>
    <name evidence="6" type="ORF">T551_02108</name>
</gene>
<dbReference type="InterPro" id="IPR001849">
    <property type="entry name" value="PH_domain"/>
</dbReference>
<keyword evidence="7" id="KW-1185">Reference proteome</keyword>
<dbReference type="GO" id="GO:0005886">
    <property type="term" value="C:plasma membrane"/>
    <property type="evidence" value="ECO:0007669"/>
    <property type="project" value="EnsemblFungi"/>
</dbReference>
<dbReference type="PROSITE" id="PS50003">
    <property type="entry name" value="PH_DOMAIN"/>
    <property type="match status" value="1"/>
</dbReference>
<dbReference type="InterPro" id="IPR036598">
    <property type="entry name" value="GOLD_dom_sf"/>
</dbReference>
<proteinExistence type="inferred from homology"/>
<dbReference type="GO" id="GO:0006887">
    <property type="term" value="P:exocytosis"/>
    <property type="evidence" value="ECO:0007669"/>
    <property type="project" value="EnsemblFungi"/>
</dbReference>
<dbReference type="GO" id="GO:0097038">
    <property type="term" value="C:perinuclear endoplasmic reticulum"/>
    <property type="evidence" value="ECO:0007669"/>
    <property type="project" value="TreeGrafter"/>
</dbReference>
<dbReference type="GO" id="GO:0030011">
    <property type="term" value="P:maintenance of cell polarity"/>
    <property type="evidence" value="ECO:0007669"/>
    <property type="project" value="EnsemblFungi"/>
</dbReference>
<protein>
    <recommendedName>
        <fullName evidence="5">PH domain-containing protein</fullName>
    </recommendedName>
</protein>
<dbReference type="PANTHER" id="PTHR10972">
    <property type="entry name" value="OXYSTEROL-BINDING PROTEIN-RELATED"/>
    <property type="match status" value="1"/>
</dbReference>
<dbReference type="Gene3D" id="3.30.70.3490">
    <property type="match status" value="1"/>
</dbReference>
<comment type="similarity">
    <text evidence="1">Belongs to the OSBP family.</text>
</comment>
<dbReference type="Pfam" id="PF15409">
    <property type="entry name" value="PH_8"/>
    <property type="match status" value="1"/>
</dbReference>
<feature type="domain" description="PH" evidence="5">
    <location>
        <begin position="169"/>
        <end position="262"/>
    </location>
</feature>
<dbReference type="SUPFAM" id="SSF144000">
    <property type="entry name" value="Oxysterol-binding protein-like"/>
    <property type="match status" value="1"/>
</dbReference>
<dbReference type="Pfam" id="PF01237">
    <property type="entry name" value="Oxysterol_BP"/>
    <property type="match status" value="1"/>
</dbReference>
<dbReference type="FunFam" id="2.40.160.120:FF:000001">
    <property type="entry name" value="Oxysterol-binding protein"/>
    <property type="match status" value="1"/>
</dbReference>
<dbReference type="GeneID" id="28940626"/>
<dbReference type="GO" id="GO:0035621">
    <property type="term" value="P:ER to Golgi ceramide transport"/>
    <property type="evidence" value="ECO:0007669"/>
    <property type="project" value="EnsemblFungi"/>
</dbReference>
<dbReference type="GO" id="GO:0001403">
    <property type="term" value="P:invasive growth in response to glucose limitation"/>
    <property type="evidence" value="ECO:0007669"/>
    <property type="project" value="EnsemblFungi"/>
</dbReference>
<evidence type="ECO:0000256" key="3">
    <source>
        <dbReference type="ARBA" id="ARBA00023055"/>
    </source>
</evidence>
<dbReference type="VEuPathDB" id="FungiDB:T551_02108"/>
<dbReference type="GO" id="GO:0032934">
    <property type="term" value="F:sterol binding"/>
    <property type="evidence" value="ECO:0007669"/>
    <property type="project" value="TreeGrafter"/>
</dbReference>
<evidence type="ECO:0000259" key="5">
    <source>
        <dbReference type="PROSITE" id="PS50003"/>
    </source>
</evidence>
<dbReference type="STRING" id="1408657.A0A0W4ZMA0"/>
<dbReference type="InterPro" id="IPR041680">
    <property type="entry name" value="PH_8"/>
</dbReference>
<name>A0A0W4ZMA0_PNEJ7</name>
<dbReference type="InterPro" id="IPR000648">
    <property type="entry name" value="Oxysterol-bd"/>
</dbReference>
<evidence type="ECO:0000313" key="6">
    <source>
        <dbReference type="EMBL" id="KTW29492.1"/>
    </source>
</evidence>
<organism evidence="6 7">
    <name type="scientific">Pneumocystis jirovecii (strain RU7)</name>
    <name type="common">Human pneumocystis pneumonia agent</name>
    <dbReference type="NCBI Taxonomy" id="1408657"/>
    <lineage>
        <taxon>Eukaryota</taxon>
        <taxon>Fungi</taxon>
        <taxon>Dikarya</taxon>
        <taxon>Ascomycota</taxon>
        <taxon>Taphrinomycotina</taxon>
        <taxon>Pneumocystomycetes</taxon>
        <taxon>Pneumocystaceae</taxon>
        <taxon>Pneumocystis</taxon>
    </lineage>
</organism>
<dbReference type="InterPro" id="IPR011993">
    <property type="entry name" value="PH-like_dom_sf"/>
</dbReference>
<evidence type="ECO:0000256" key="1">
    <source>
        <dbReference type="ARBA" id="ARBA00008842"/>
    </source>
</evidence>
<dbReference type="GO" id="GO:0000742">
    <property type="term" value="P:karyogamy involved in conjugation with cellular fusion"/>
    <property type="evidence" value="ECO:0007669"/>
    <property type="project" value="EnsemblFungi"/>
</dbReference>
<evidence type="ECO:0000313" key="7">
    <source>
        <dbReference type="Proteomes" id="UP000053447"/>
    </source>
</evidence>